<dbReference type="PANTHER" id="PTHR33112">
    <property type="entry name" value="DOMAIN PROTEIN, PUTATIVE-RELATED"/>
    <property type="match status" value="1"/>
</dbReference>
<gene>
    <name evidence="3" type="ORF">SLS60_000441</name>
</gene>
<reference evidence="3 4" key="1">
    <citation type="submission" date="2024-02" db="EMBL/GenBank/DDBJ databases">
        <title>De novo assembly and annotation of 12 fungi associated with fruit tree decline syndrome in Ontario, Canada.</title>
        <authorList>
            <person name="Sulman M."/>
            <person name="Ellouze W."/>
            <person name="Ilyukhin E."/>
        </authorList>
    </citation>
    <scope>NUCLEOTIDE SEQUENCE [LARGE SCALE GENOMIC DNA]</scope>
    <source>
        <strain evidence="3 4">M42-189</strain>
    </source>
</reference>
<evidence type="ECO:0000256" key="1">
    <source>
        <dbReference type="PROSITE-ProRule" id="PRU00023"/>
    </source>
</evidence>
<organism evidence="3 4">
    <name type="scientific">Paraconiothyrium brasiliense</name>
    <dbReference type="NCBI Taxonomy" id="300254"/>
    <lineage>
        <taxon>Eukaryota</taxon>
        <taxon>Fungi</taxon>
        <taxon>Dikarya</taxon>
        <taxon>Ascomycota</taxon>
        <taxon>Pezizomycotina</taxon>
        <taxon>Dothideomycetes</taxon>
        <taxon>Pleosporomycetidae</taxon>
        <taxon>Pleosporales</taxon>
        <taxon>Massarineae</taxon>
        <taxon>Didymosphaeriaceae</taxon>
        <taxon>Paraconiothyrium</taxon>
    </lineage>
</organism>
<dbReference type="Proteomes" id="UP001521785">
    <property type="component" value="Unassembled WGS sequence"/>
</dbReference>
<comment type="caution">
    <text evidence="3">The sequence shown here is derived from an EMBL/GenBank/DDBJ whole genome shotgun (WGS) entry which is preliminary data.</text>
</comment>
<proteinExistence type="predicted"/>
<dbReference type="PANTHER" id="PTHR33112:SF10">
    <property type="entry name" value="TOL"/>
    <property type="match status" value="1"/>
</dbReference>
<dbReference type="InterPro" id="IPR036770">
    <property type="entry name" value="Ankyrin_rpt-contain_sf"/>
</dbReference>
<name>A0ABR3S6F9_9PLEO</name>
<protein>
    <recommendedName>
        <fullName evidence="2">Heterokaryon incompatibility domain-containing protein</fullName>
    </recommendedName>
</protein>
<dbReference type="EMBL" id="JAKJXO020000001">
    <property type="protein sequence ID" value="KAL1612217.1"/>
    <property type="molecule type" value="Genomic_DNA"/>
</dbReference>
<sequence>MAMQYEWRPDINKATIQYILEAERDRFERQAYSQEALEQVIHDFRYVEADRLARNQILIERPIINKTKALTQAFRSYNLSLVKMLIAHGARLEDQEIFAEHRTPLETAAKYGQVDIVEYLLSKDVTTRPVSAKNKQAALRYAHMEVADLIQAGAALNAPSIRFSLRSAASQGHMDALERLLDIGVSMESADGALQEAAGNGHIDAVHRLLQAGDHVNAQYEGPTALQRAAAGKDSSIVQLLLEAGANTSVLSHEGSTVKEGADIDGKAEFTQPLNAKPILRFSESREGVLSPTEGAGKGICLDCHSLFTELYTNEFTSRVFDPDSYHGFDQMSLDVLDLDTLPQPTEFIHLSTQFLQEYAQNGCQMWHFFCQQITGSKMPLSQSAKLSIVVGRDGVPAWVLRKPSDFKRPYRHLVGSYFHIAMDSLCDVQNPSELECLRRALPGNTGPSRTFHYISLWLQDCFGQHRGCEKIYDNGFLPARLVDLSEWRHQQKLRLVDSKTLEGHPRYMTLSHRWDKQVLEVSTLTTNIQSRLQDLDAHELPITLKEAIQTAHSLNVDYVWIDCLCIVQDSPGDWVAEAALMSKVYRNSYCTIAANRSLPGSLFSVYNVDDDYAEFELPLEKVRVSKKLTRWDSSIHTGQLAKRGWCFQERELSPRILHWTDEQVLWECRNSSLSEAGVLRTQGYYNRNTETYQRMQRILDGIEHKNVEEIYALWYTTVAEYTGRDLTKREDTLPAIGSLARVPNERLKTQYLAGLWYEDISRSLAWRCYRGIRHDTYIAPSWSWALVGRHGGYGNYYQSYHFRDEKSTACTTRKGLSSINGHNIRLATADPYGNVISGQILVSGPAIWATLERKAYNDTEIVLRGLDQVTPHHVNEVIEHHKGYEYEISGHIPSWNYRGVLEIDVESDAYLYCSVICIALCYYNDEKPQRREAVGLGLVPVEGESNTYRRIGRVSDTSMDDLVIAPIHNLIII</sequence>
<evidence type="ECO:0000313" key="3">
    <source>
        <dbReference type="EMBL" id="KAL1612217.1"/>
    </source>
</evidence>
<evidence type="ECO:0000259" key="2">
    <source>
        <dbReference type="Pfam" id="PF06985"/>
    </source>
</evidence>
<dbReference type="InterPro" id="IPR010730">
    <property type="entry name" value="HET"/>
</dbReference>
<evidence type="ECO:0000313" key="4">
    <source>
        <dbReference type="Proteomes" id="UP001521785"/>
    </source>
</evidence>
<dbReference type="PROSITE" id="PS50088">
    <property type="entry name" value="ANK_REPEAT"/>
    <property type="match status" value="2"/>
</dbReference>
<dbReference type="SUPFAM" id="SSF48403">
    <property type="entry name" value="Ankyrin repeat"/>
    <property type="match status" value="1"/>
</dbReference>
<dbReference type="PROSITE" id="PS50297">
    <property type="entry name" value="ANK_REP_REGION"/>
    <property type="match status" value="2"/>
</dbReference>
<feature type="repeat" description="ANK" evidence="1">
    <location>
        <begin position="221"/>
        <end position="253"/>
    </location>
</feature>
<feature type="domain" description="Heterokaryon incompatibility" evidence="2">
    <location>
        <begin position="508"/>
        <end position="650"/>
    </location>
</feature>
<dbReference type="Pfam" id="PF12796">
    <property type="entry name" value="Ank_2"/>
    <property type="match status" value="2"/>
</dbReference>
<accession>A0ABR3S6F9</accession>
<feature type="repeat" description="ANK" evidence="1">
    <location>
        <begin position="100"/>
        <end position="132"/>
    </location>
</feature>
<keyword evidence="4" id="KW-1185">Reference proteome</keyword>
<keyword evidence="1" id="KW-0040">ANK repeat</keyword>
<dbReference type="Gene3D" id="1.25.40.20">
    <property type="entry name" value="Ankyrin repeat-containing domain"/>
    <property type="match status" value="1"/>
</dbReference>
<dbReference type="SMART" id="SM00248">
    <property type="entry name" value="ANK"/>
    <property type="match status" value="4"/>
</dbReference>
<dbReference type="Pfam" id="PF06985">
    <property type="entry name" value="HET"/>
    <property type="match status" value="1"/>
</dbReference>
<dbReference type="InterPro" id="IPR002110">
    <property type="entry name" value="Ankyrin_rpt"/>
</dbReference>